<evidence type="ECO:0000259" key="3">
    <source>
        <dbReference type="Pfam" id="PF13505"/>
    </source>
</evidence>
<dbReference type="RefSeq" id="WP_269580479.1">
    <property type="nucleotide sequence ID" value="NZ_CP114589.1"/>
</dbReference>
<gene>
    <name evidence="4" type="ORF">N8M53_14055</name>
</gene>
<dbReference type="SUPFAM" id="SSF56925">
    <property type="entry name" value="OMPA-like"/>
    <property type="match status" value="1"/>
</dbReference>
<keyword evidence="4" id="KW-0614">Plasmid</keyword>
<dbReference type="AlphaFoldDB" id="A0AA47KP49"/>
<name>A0AA47KP49_9GAMM</name>
<reference evidence="4" key="1">
    <citation type="submission" date="2022-09" db="EMBL/GenBank/DDBJ databases">
        <authorList>
            <person name="Li Z.-J."/>
        </authorList>
    </citation>
    <scope>NUCLEOTIDE SEQUENCE</scope>
    <source>
        <strain evidence="4">TGB11</strain>
        <plasmid evidence="4">unnamed</plasmid>
    </source>
</reference>
<protein>
    <submittedName>
        <fullName evidence="4">Outer membrane beta-barrel protein</fullName>
    </submittedName>
</protein>
<feature type="chain" id="PRO_5041310228" evidence="2">
    <location>
        <begin position="23"/>
        <end position="169"/>
    </location>
</feature>
<evidence type="ECO:0000313" key="4">
    <source>
        <dbReference type="EMBL" id="WBA10471.1"/>
    </source>
</evidence>
<proteinExistence type="predicted"/>
<geneLocation type="plasmid" evidence="4 5">
    <name>unnamed</name>
</geneLocation>
<organism evidence="4 5">
    <name type="scientific">Salinivibrio kushneri</name>
    <dbReference type="NCBI Taxonomy" id="1908198"/>
    <lineage>
        <taxon>Bacteria</taxon>
        <taxon>Pseudomonadati</taxon>
        <taxon>Pseudomonadota</taxon>
        <taxon>Gammaproteobacteria</taxon>
        <taxon>Vibrionales</taxon>
        <taxon>Vibrionaceae</taxon>
        <taxon>Salinivibrio</taxon>
    </lineage>
</organism>
<dbReference type="InterPro" id="IPR027385">
    <property type="entry name" value="Beta-barrel_OMP"/>
</dbReference>
<feature type="signal peptide" evidence="2">
    <location>
        <begin position="1"/>
        <end position="22"/>
    </location>
</feature>
<accession>A0AA47KP49</accession>
<keyword evidence="1 2" id="KW-0732">Signal</keyword>
<evidence type="ECO:0000313" key="5">
    <source>
        <dbReference type="Proteomes" id="UP001164748"/>
    </source>
</evidence>
<dbReference type="Proteomes" id="UP001164748">
    <property type="component" value="Plasmid unnamed"/>
</dbReference>
<evidence type="ECO:0000256" key="2">
    <source>
        <dbReference type="SAM" id="SignalP"/>
    </source>
</evidence>
<dbReference type="Pfam" id="PF13505">
    <property type="entry name" value="OMP_b-brl"/>
    <property type="match status" value="1"/>
</dbReference>
<sequence length="169" mass="17807">MTKRLSLATLCAGMLLATTAQAQTSPLSLGASAGVTDVRYGTQTETGHTWEINGTLRVTNYTSLYSGYGQTSADFDNSNGTETTLTSSYIPVGVQINVPMSMGNVYLRGGGNYYQTKFGSDKDIGWGATGTVGFELQPTVGPKMAFEFTYADRGTAETSSVNVGTSIGF</sequence>
<feature type="domain" description="Outer membrane protein beta-barrel" evidence="3">
    <location>
        <begin position="9"/>
        <end position="169"/>
    </location>
</feature>
<evidence type="ECO:0000256" key="1">
    <source>
        <dbReference type="ARBA" id="ARBA00022729"/>
    </source>
</evidence>
<dbReference type="EMBL" id="CP114589">
    <property type="protein sequence ID" value="WBA10471.1"/>
    <property type="molecule type" value="Genomic_DNA"/>
</dbReference>
<dbReference type="InterPro" id="IPR011250">
    <property type="entry name" value="OMP/PagP_B-barrel"/>
</dbReference>